<sequence>MNRRDAAILRKVQIDDGTLEDKRFPRIVAQLKTLRTAEDITTVAAENALKEIDNLTVFMRKQALVAKVCFKEIQNYKELLQAVDDQIAESKQAMKEAQVRLGEARVIRKNKQEYDALGQKVEELPSRAETNKKLDDINAELERLRLRQDLLQSKLEERRTQLLNLDEMLKTMQSFLEEDDEALFGKSGGGDEKDDHEESQEKNEKEDTAEPEAAPAEEIMEP</sequence>
<dbReference type="GO" id="GO:0006397">
    <property type="term" value="P:mRNA processing"/>
    <property type="evidence" value="ECO:0007669"/>
    <property type="project" value="InterPro"/>
</dbReference>
<evidence type="ECO:0000256" key="2">
    <source>
        <dbReference type="ARBA" id="ARBA00023242"/>
    </source>
</evidence>
<dbReference type="AlphaFoldDB" id="A0AA36D559"/>
<feature type="region of interest" description="Disordered" evidence="4">
    <location>
        <begin position="179"/>
        <end position="222"/>
    </location>
</feature>
<feature type="coiled-coil region" evidence="3">
    <location>
        <begin position="127"/>
        <end position="161"/>
    </location>
</feature>
<evidence type="ECO:0000256" key="3">
    <source>
        <dbReference type="SAM" id="Coils"/>
    </source>
</evidence>
<name>A0AA36D559_9BILA</name>
<organism evidence="5 6">
    <name type="scientific">Mesorhabditis spiculigera</name>
    <dbReference type="NCBI Taxonomy" id="96644"/>
    <lineage>
        <taxon>Eukaryota</taxon>
        <taxon>Metazoa</taxon>
        <taxon>Ecdysozoa</taxon>
        <taxon>Nematoda</taxon>
        <taxon>Chromadorea</taxon>
        <taxon>Rhabditida</taxon>
        <taxon>Rhabditina</taxon>
        <taxon>Rhabditomorpha</taxon>
        <taxon>Rhabditoidea</taxon>
        <taxon>Rhabditidae</taxon>
        <taxon>Mesorhabditinae</taxon>
        <taxon>Mesorhabditis</taxon>
    </lineage>
</organism>
<protein>
    <recommendedName>
        <fullName evidence="7">THO complex subunit 7</fullName>
    </recommendedName>
</protein>
<evidence type="ECO:0000256" key="1">
    <source>
        <dbReference type="ARBA" id="ARBA00004123"/>
    </source>
</evidence>
<keyword evidence="2" id="KW-0539">Nucleus</keyword>
<accession>A0AA36D559</accession>
<evidence type="ECO:0000313" key="5">
    <source>
        <dbReference type="EMBL" id="CAJ0580300.1"/>
    </source>
</evidence>
<feature type="non-terminal residue" evidence="5">
    <location>
        <position position="1"/>
    </location>
</feature>
<gene>
    <name evidence="5" type="ORF">MSPICULIGERA_LOCUS18498</name>
</gene>
<keyword evidence="3" id="KW-0175">Coiled coil</keyword>
<dbReference type="Proteomes" id="UP001177023">
    <property type="component" value="Unassembled WGS sequence"/>
</dbReference>
<dbReference type="GO" id="GO:0000445">
    <property type="term" value="C:THO complex part of transcription export complex"/>
    <property type="evidence" value="ECO:0007669"/>
    <property type="project" value="InterPro"/>
</dbReference>
<dbReference type="EMBL" id="CATQJA010002659">
    <property type="protein sequence ID" value="CAJ0580300.1"/>
    <property type="molecule type" value="Genomic_DNA"/>
</dbReference>
<dbReference type="Pfam" id="PF05615">
    <property type="entry name" value="THOC7"/>
    <property type="match status" value="1"/>
</dbReference>
<evidence type="ECO:0008006" key="7">
    <source>
        <dbReference type="Google" id="ProtNLM"/>
    </source>
</evidence>
<comment type="caution">
    <text evidence="5">The sequence shown here is derived from an EMBL/GenBank/DDBJ whole genome shotgun (WGS) entry which is preliminary data.</text>
</comment>
<proteinExistence type="predicted"/>
<feature type="compositionally biased region" description="Basic and acidic residues" evidence="4">
    <location>
        <begin position="199"/>
        <end position="208"/>
    </location>
</feature>
<feature type="compositionally biased region" description="Low complexity" evidence="4">
    <location>
        <begin position="211"/>
        <end position="222"/>
    </location>
</feature>
<evidence type="ECO:0000256" key="4">
    <source>
        <dbReference type="SAM" id="MobiDB-lite"/>
    </source>
</evidence>
<dbReference type="InterPro" id="IPR008501">
    <property type="entry name" value="THOC7/Mft1"/>
</dbReference>
<feature type="coiled-coil region" evidence="3">
    <location>
        <begin position="73"/>
        <end position="100"/>
    </location>
</feature>
<reference evidence="5" key="1">
    <citation type="submission" date="2023-06" db="EMBL/GenBank/DDBJ databases">
        <authorList>
            <person name="Delattre M."/>
        </authorList>
    </citation>
    <scope>NUCLEOTIDE SEQUENCE</scope>
    <source>
        <strain evidence="5">AF72</strain>
    </source>
</reference>
<keyword evidence="6" id="KW-1185">Reference proteome</keyword>
<evidence type="ECO:0000313" key="6">
    <source>
        <dbReference type="Proteomes" id="UP001177023"/>
    </source>
</evidence>
<comment type="subcellular location">
    <subcellularLocation>
        <location evidence="1">Nucleus</location>
    </subcellularLocation>
</comment>